<proteinExistence type="predicted"/>
<dbReference type="Proteomes" id="UP000515158">
    <property type="component" value="Unplaced"/>
</dbReference>
<name>A0A6P8YAP0_THRPL</name>
<dbReference type="InterPro" id="IPR018849">
    <property type="entry name" value="Urb2/Npa2_C"/>
</dbReference>
<evidence type="ECO:0000313" key="2">
    <source>
        <dbReference type="Proteomes" id="UP000515158"/>
    </source>
</evidence>
<dbReference type="InterPro" id="IPR052609">
    <property type="entry name" value="Ribosome_Biogenesis_Reg"/>
</dbReference>
<dbReference type="InParanoid" id="A0A6P8YAP0"/>
<dbReference type="GO" id="GO:0005730">
    <property type="term" value="C:nucleolus"/>
    <property type="evidence" value="ECO:0007669"/>
    <property type="project" value="TreeGrafter"/>
</dbReference>
<dbReference type="GeneID" id="117639359"/>
<sequence length="1420" mass="159628">MPPPPSAFRVRGSMSGTTELLERLYSDGEPFAKRLCLAHNVFQSTRLPLPRKEEAVTNWLCQAADKFKGKGKRKSLSDSSGDFVKLWSTLHACITNPKFEYANIRPSTKGYIIEVLSKQLNRIDFSHKDTVVLECATTVFKAKSFESYFGTNSGLCVDFATLLLKSMSIECPEHVPLIQTCLTTFQNLSKSRNDLRLKFLDQMMFVLAEMLKSVESNSSVHHDIHKFVREVLFPHTSSDFFEFLRDNVVTVACTEKQYPVPNKFLTVLETARSSLDEDSFINLLTMICTSFAINQKDDKDRYSFVFPMYVCISYLVGFEVKKEGIAVSYERLSQICAKGEIKTMSLRVLYNMIKPLTGKVSTLNSTINGTSLSVWLTALVESFFTTSSLIDPASSLKLMSSLMDSFPFLVESNFKNIFSVIVAKPFPEDLIPEYTTFLCGALALYNKLSRLPHFTAVFIASLQDGFIKQQGGGILPPSHNMWLPPSFTQQLVEVATVMPSATSCRILNFLISHFDTFMEPNFSLDRGYKNLLLHTIFELITSIFRGIRLIELSTTDKARSDFCGVMHKLSSKLGAFGDLVLKDDKNDCLLLISFLNAAYHWAAQAVLIEQYADAGREELLLSIGTNLKTECKDLCGGSILSYLHPYLTHKQWESIYDKAVNLDNEDCRSLLIKLDAQLLSALLMFNSSQSSLPKVVAKRACALMVQKPTGPCQTIDRNLISNVITMASLLDASELLSLGDCLTASLIANQNDDSLNDIMAHLTEERLIACSLVCCLLKSLRRKVKASKRRRDDSEANVWRVAKAVLGKIDAEVLIQQELEGDPVSEELSSVLLSMASSLSSTLSSLDGGERRLSGEESDLTIISQHLHILHSFPLGFFISGCQDVVFLSLLSLALDCSSLAPSQIRDEILQEIFDHLLLGLYEKIEQRSPNLKGYIDHKALIGALAYFVVHHNVGSRLLELLLAQALHEEQLLEQILDRIIVMKTEGKKETPSKENLLLGTLFLQVSSGIKLKSLGSLESSVNLDKSTTDPIRKLNKTRKKIAKTFENLIQSQLVNTKEGLHAFSLCLEYYISLEKGIGNLSHEFESFCHFAVSSLNSSEKSESKAAESFILTVCCHRQKLNAIPEFLIKDVWSYLKLSNQPNEAILKAIMQAATDGETSCIIDDLLSMAQHPDHDQKCFHNMIKIWSMLMRIKSLTKVHQKSLDALKDMFRLQQLGKVNPKWLLGFLHDVLISQVKLNLQDMDLCFLILHDVKWPLNDHAYYISVARQFLSVLSAIFMHRFSFALDCVPSFMQMLQSLVNSLAVASKQRTKMSYTESTELAGIAFEAEKLVTIFTKPLYKKSLKRVGAYFIADLISIFETIPLCSSVKKHFENMVYALLKIMDDHALKFLLRVMSVSSTEIFKKLQTSYKKFHSFKGKL</sequence>
<evidence type="ECO:0000313" key="3">
    <source>
        <dbReference type="RefSeq" id="XP_034230832.1"/>
    </source>
</evidence>
<dbReference type="KEGG" id="tpal:117639359"/>
<organism evidence="3">
    <name type="scientific">Thrips palmi</name>
    <name type="common">Melon thrips</name>
    <dbReference type="NCBI Taxonomy" id="161013"/>
    <lineage>
        <taxon>Eukaryota</taxon>
        <taxon>Metazoa</taxon>
        <taxon>Ecdysozoa</taxon>
        <taxon>Arthropoda</taxon>
        <taxon>Hexapoda</taxon>
        <taxon>Insecta</taxon>
        <taxon>Pterygota</taxon>
        <taxon>Neoptera</taxon>
        <taxon>Paraneoptera</taxon>
        <taxon>Thysanoptera</taxon>
        <taxon>Terebrantia</taxon>
        <taxon>Thripoidea</taxon>
        <taxon>Thripidae</taxon>
        <taxon>Thrips</taxon>
    </lineage>
</organism>
<feature type="domain" description="Nucleolar 27S pre-rRNA processing Urb2/Npa2 C-terminal" evidence="1">
    <location>
        <begin position="1228"/>
        <end position="1419"/>
    </location>
</feature>
<evidence type="ECO:0000259" key="1">
    <source>
        <dbReference type="Pfam" id="PF10441"/>
    </source>
</evidence>
<dbReference type="RefSeq" id="XP_034230832.1">
    <property type="nucleotide sequence ID" value="XM_034374941.1"/>
</dbReference>
<dbReference type="GO" id="GO:0042254">
    <property type="term" value="P:ribosome biogenesis"/>
    <property type="evidence" value="ECO:0007669"/>
    <property type="project" value="TreeGrafter"/>
</dbReference>
<dbReference type="OrthoDB" id="160374at2759"/>
<accession>A0A6P8YAP0</accession>
<dbReference type="Pfam" id="PF10441">
    <property type="entry name" value="Urb2"/>
    <property type="match status" value="1"/>
</dbReference>
<dbReference type="PANTHER" id="PTHR15682">
    <property type="entry name" value="UNHEALTHY RIBOSOME BIOGENESIS PROTEIN 2 HOMOLOG"/>
    <property type="match status" value="1"/>
</dbReference>
<protein>
    <submittedName>
        <fullName evidence="3">Uncharacterized protein LOC117639359 isoform X1</fullName>
    </submittedName>
</protein>
<reference evidence="3" key="1">
    <citation type="submission" date="2025-08" db="UniProtKB">
        <authorList>
            <consortium name="RefSeq"/>
        </authorList>
    </citation>
    <scope>IDENTIFICATION</scope>
    <source>
        <tissue evidence="3">Total insect</tissue>
    </source>
</reference>
<dbReference type="PANTHER" id="PTHR15682:SF2">
    <property type="entry name" value="UNHEALTHY RIBOSOME BIOGENESIS PROTEIN 2 HOMOLOG"/>
    <property type="match status" value="1"/>
</dbReference>
<gene>
    <name evidence="3" type="primary">LOC117639359</name>
</gene>
<keyword evidence="2" id="KW-1185">Reference proteome</keyword>